<sequence length="271" mass="28109">MKFTKLASATLLSLAAVSVSQAVTLDIEITNLTQAQSFTPRLVIAHDDTVDAFEVGQPASSALAWLAEAGVIDDEQNADSSGANFEALLGPVDTDNGSNTWHRFGGLLAPKATLSYPFDTMDKPYLSLLSMLIPTNDAFVGMDSIEIPTEPGTYTYYLNAYDAGTELNDELNSARTDVVEAGTGNTLGGYGVPGVAGGGAPTRIVDLGTGGTGVGAQIVNGEIEDGEDGPVHIHRNALGDTDSAAGASDLDSTVHRWLNPVARIVITVPAS</sequence>
<dbReference type="InterPro" id="IPR038678">
    <property type="entry name" value="Spondin_N_sf"/>
</dbReference>
<dbReference type="EMBL" id="JWLW01000014">
    <property type="protein sequence ID" value="KHT53377.1"/>
    <property type="molecule type" value="Genomic_DNA"/>
</dbReference>
<evidence type="ECO:0000256" key="1">
    <source>
        <dbReference type="SAM" id="SignalP"/>
    </source>
</evidence>
<comment type="caution">
    <text evidence="3">The sequence shown here is derived from an EMBL/GenBank/DDBJ whole genome shotgun (WGS) entry which is preliminary data.</text>
</comment>
<dbReference type="AlphaFoldDB" id="A0A0B3Y9E8"/>
<dbReference type="Gene3D" id="2.60.40.2130">
    <property type="entry name" value="F-spondin domain"/>
    <property type="match status" value="1"/>
</dbReference>
<protein>
    <recommendedName>
        <fullName evidence="2">Spondin domain-containing protein</fullName>
    </recommendedName>
</protein>
<evidence type="ECO:0000313" key="4">
    <source>
        <dbReference type="Proteomes" id="UP000031197"/>
    </source>
</evidence>
<organism evidence="3 4">
    <name type="scientific">Alteromonas marina</name>
    <dbReference type="NCBI Taxonomy" id="203795"/>
    <lineage>
        <taxon>Bacteria</taxon>
        <taxon>Pseudomonadati</taxon>
        <taxon>Pseudomonadota</taxon>
        <taxon>Gammaproteobacteria</taxon>
        <taxon>Alteromonadales</taxon>
        <taxon>Alteromonadaceae</taxon>
        <taxon>Alteromonas/Salinimonas group</taxon>
        <taxon>Alteromonas</taxon>
    </lineage>
</organism>
<dbReference type="OrthoDB" id="264824at2"/>
<dbReference type="NCBIfam" id="NF038123">
    <property type="entry name" value="NF038123_dom"/>
    <property type="match status" value="1"/>
</dbReference>
<proteinExistence type="predicted"/>
<keyword evidence="4" id="KW-1185">Reference proteome</keyword>
<name>A0A0B3Y9E8_9ALTE</name>
<dbReference type="RefSeq" id="WP_039219657.1">
    <property type="nucleotide sequence ID" value="NZ_JWLW01000014.1"/>
</dbReference>
<evidence type="ECO:0000259" key="2">
    <source>
        <dbReference type="Pfam" id="PF06468"/>
    </source>
</evidence>
<evidence type="ECO:0000313" key="3">
    <source>
        <dbReference type="EMBL" id="KHT53377.1"/>
    </source>
</evidence>
<feature type="domain" description="Spondin" evidence="2">
    <location>
        <begin position="37"/>
        <end position="166"/>
    </location>
</feature>
<gene>
    <name evidence="3" type="ORF">RJ41_09185</name>
</gene>
<dbReference type="InterPro" id="IPR009465">
    <property type="entry name" value="Spondin_N"/>
</dbReference>
<reference evidence="3 4" key="1">
    <citation type="submission" date="2014-12" db="EMBL/GenBank/DDBJ databases">
        <title>Genome sequencing of Alteromonas marina AD001.</title>
        <authorList>
            <person name="Adrian T.G.S."/>
            <person name="Chan K.G."/>
        </authorList>
    </citation>
    <scope>NUCLEOTIDE SEQUENCE [LARGE SCALE GENOMIC DNA]</scope>
    <source>
        <strain evidence="3 4">AD001</strain>
    </source>
</reference>
<feature type="chain" id="PRO_5002100864" description="Spondin domain-containing protein" evidence="1">
    <location>
        <begin position="23"/>
        <end position="271"/>
    </location>
</feature>
<dbReference type="Proteomes" id="UP000031197">
    <property type="component" value="Unassembled WGS sequence"/>
</dbReference>
<keyword evidence="1" id="KW-0732">Signal</keyword>
<dbReference type="Pfam" id="PF06468">
    <property type="entry name" value="Spond_N"/>
    <property type="match status" value="1"/>
</dbReference>
<accession>A0A0B3Y9E8</accession>
<feature type="signal peptide" evidence="1">
    <location>
        <begin position="1"/>
        <end position="22"/>
    </location>
</feature>